<reference evidence="2" key="1">
    <citation type="journal article" date="2014" name="Genome Announc.">
        <title>Draft genome sequence of Rhodosporidium toruloides CECT1137, an oleaginous yeast of biotechnological interest.</title>
        <authorList>
            <person name="Morin N."/>
            <person name="Calcas X."/>
            <person name="Devillers H."/>
            <person name="Durrens P."/>
            <person name="Sherman D.J."/>
            <person name="Nicaud J.-M."/>
            <person name="Neuveglise C."/>
        </authorList>
    </citation>
    <scope>NUCLEOTIDE SEQUENCE</scope>
    <source>
        <strain evidence="2">CECT1137</strain>
    </source>
</reference>
<dbReference type="GO" id="GO:0004519">
    <property type="term" value="F:endonuclease activity"/>
    <property type="evidence" value="ECO:0007669"/>
    <property type="project" value="InterPro"/>
</dbReference>
<evidence type="ECO:0000313" key="2">
    <source>
        <dbReference type="EMBL" id="CDR46480.1"/>
    </source>
</evidence>
<dbReference type="GO" id="GO:0030687">
    <property type="term" value="C:preribosome, large subunit precursor"/>
    <property type="evidence" value="ECO:0007669"/>
    <property type="project" value="TreeGrafter"/>
</dbReference>
<dbReference type="EMBL" id="LK052947">
    <property type="protein sequence ID" value="CDR46480.1"/>
    <property type="molecule type" value="Genomic_DNA"/>
</dbReference>
<dbReference type="GO" id="GO:0090730">
    <property type="term" value="C:Las1 complex"/>
    <property type="evidence" value="ECO:0007669"/>
    <property type="project" value="InterPro"/>
</dbReference>
<proteinExistence type="predicted"/>
<dbReference type="Pfam" id="PF04031">
    <property type="entry name" value="Las1"/>
    <property type="match status" value="1"/>
</dbReference>
<dbReference type="AlphaFoldDB" id="A0A061B986"/>
<dbReference type="OrthoDB" id="10263222at2759"/>
<dbReference type="PANTHER" id="PTHR15002">
    <property type="entry name" value="RIBOSOMAL BIOGENESIS PROTEIN LAS1L"/>
    <property type="match status" value="1"/>
</dbReference>
<feature type="region of interest" description="Disordered" evidence="1">
    <location>
        <begin position="445"/>
        <end position="475"/>
    </location>
</feature>
<name>A0A061B986_RHOTO</name>
<evidence type="ECO:0000256" key="1">
    <source>
        <dbReference type="SAM" id="MobiDB-lite"/>
    </source>
</evidence>
<accession>A0A061B986</accession>
<dbReference type="GO" id="GO:0000460">
    <property type="term" value="P:maturation of 5.8S rRNA"/>
    <property type="evidence" value="ECO:0007669"/>
    <property type="project" value="TreeGrafter"/>
</dbReference>
<dbReference type="GO" id="GO:0000470">
    <property type="term" value="P:maturation of LSU-rRNA"/>
    <property type="evidence" value="ECO:0007669"/>
    <property type="project" value="TreeGrafter"/>
</dbReference>
<dbReference type="PANTHER" id="PTHR15002:SF0">
    <property type="entry name" value="RIBOSOMAL BIOGENESIS PROTEIN LAS1L"/>
    <property type="match status" value="1"/>
</dbReference>
<organism evidence="2">
    <name type="scientific">Rhodotorula toruloides</name>
    <name type="common">Yeast</name>
    <name type="synonym">Rhodosporidium toruloides</name>
    <dbReference type="NCBI Taxonomy" id="5286"/>
    <lineage>
        <taxon>Eukaryota</taxon>
        <taxon>Fungi</taxon>
        <taxon>Dikarya</taxon>
        <taxon>Basidiomycota</taxon>
        <taxon>Pucciniomycotina</taxon>
        <taxon>Microbotryomycetes</taxon>
        <taxon>Sporidiobolales</taxon>
        <taxon>Sporidiobolaceae</taxon>
        <taxon>Rhodotorula</taxon>
    </lineage>
</organism>
<gene>
    <name evidence="2" type="ORF">RHTO0S_12e04962g</name>
</gene>
<dbReference type="InterPro" id="IPR007174">
    <property type="entry name" value="Las1"/>
</dbReference>
<protein>
    <submittedName>
        <fullName evidence="2">RHTO0S12e04962g2_1</fullName>
    </submittedName>
</protein>
<feature type="compositionally biased region" description="Pro residues" evidence="1">
    <location>
        <begin position="450"/>
        <end position="460"/>
    </location>
</feature>
<sequence length="530" mass="56876">MVHPRRTPWSTLSEFTHVHDLVFAHSATPTSQLDALETINVWLARGNCPHAVESTAALLTLVLRDSNSPHHAPHSTHDLRLAYAMAIVRFVNSLVDPLQTTYFARSIASLAQQIQLPLWFVELRHQATHENLPSLGVLRDAARQALDWLYTHYWSAALSSSSTTSTTPVLPPLDLSPLRTLLLTTYKSLSKSTLRDASLVGRTRGEMRACLGEVERWVGENSLGGVGAGRERAWEGVAEVLWSEGGLVPLAKKKRPTPRSPSLSPDLLALWTPLITHLDSLPSASSSSTTFSDVLIKRGLDILCTLEGGETADKSYVACVSAWAGELVKDAPVSLEPEGEEEEGEGGEGGVSLKGVIKSCLLARTPAALGLIDSLFASRSQSPSAAEDAALKDLIDRTTPLLALARQVSQSASGSFGFVQGSRVETAEEATRLIDSLVSRSADLASHFSPNPPVPAPAPPSSAAQGEGRTEEWPRRVQGWRKKPIGALPAGGFAGLDLAPLRCCSLSNVVQLATRAAWTGREGWEKGDGW</sequence>